<accession>A0A9C7G7B3</accession>
<organism evidence="1 2">
    <name type="scientific">Pseudoneobacillus rhizosphaerae</name>
    <dbReference type="NCBI Taxonomy" id="2880968"/>
    <lineage>
        <taxon>Bacteria</taxon>
        <taxon>Bacillati</taxon>
        <taxon>Bacillota</taxon>
        <taxon>Bacilli</taxon>
        <taxon>Bacillales</taxon>
        <taxon>Bacillaceae</taxon>
        <taxon>Pseudoneobacillus</taxon>
    </lineage>
</organism>
<dbReference type="AlphaFoldDB" id="A0A9C7G7B3"/>
<keyword evidence="2" id="KW-1185">Reference proteome</keyword>
<name>A0A9C7G7B3_9BACI</name>
<proteinExistence type="predicted"/>
<dbReference type="InterPro" id="IPR049728">
    <property type="entry name" value="BA3454-like"/>
</dbReference>
<reference evidence="1" key="1">
    <citation type="submission" date="2021-10" db="EMBL/GenBank/DDBJ databases">
        <authorList>
            <person name="Criscuolo A."/>
        </authorList>
    </citation>
    <scope>NUCLEOTIDE SEQUENCE</scope>
    <source>
        <strain evidence="1">CIP111885</strain>
    </source>
</reference>
<evidence type="ECO:0008006" key="3">
    <source>
        <dbReference type="Google" id="ProtNLM"/>
    </source>
</evidence>
<dbReference type="EMBL" id="CAKJTG010000003">
    <property type="protein sequence ID" value="CAG9606832.1"/>
    <property type="molecule type" value="Genomic_DNA"/>
</dbReference>
<gene>
    <name evidence="1" type="ORF">NEOCIP111885_00520</name>
</gene>
<evidence type="ECO:0000313" key="2">
    <source>
        <dbReference type="Proteomes" id="UP000789845"/>
    </source>
</evidence>
<dbReference type="RefSeq" id="WP_230495117.1">
    <property type="nucleotide sequence ID" value="NZ_CAKJTG010000003.1"/>
</dbReference>
<dbReference type="Proteomes" id="UP000789845">
    <property type="component" value="Unassembled WGS sequence"/>
</dbReference>
<dbReference type="NCBIfam" id="NF033491">
    <property type="entry name" value="BA3454_fam"/>
    <property type="match status" value="1"/>
</dbReference>
<comment type="caution">
    <text evidence="1">The sequence shown here is derived from an EMBL/GenBank/DDBJ whole genome shotgun (WGS) entry which is preliminary data.</text>
</comment>
<evidence type="ECO:0000313" key="1">
    <source>
        <dbReference type="EMBL" id="CAG9606832.1"/>
    </source>
</evidence>
<sequence length="44" mass="5250">MYKYTIDVQLEGKIYQTNVIANKDQTEEEIFQIARDQVLSQWAK</sequence>
<protein>
    <recommendedName>
        <fullName evidence="3">BA3454 family stress response protein</fullName>
    </recommendedName>
</protein>